<comment type="subunit">
    <text evidence="10">Homodimer.</text>
</comment>
<feature type="domain" description="NAD-dependent epimerase/dehydratase" evidence="11">
    <location>
        <begin position="3"/>
        <end position="261"/>
    </location>
</feature>
<gene>
    <name evidence="12" type="primary">galE</name>
    <name evidence="12" type="ORF">ACFSUF_16155</name>
</gene>
<accession>A0ABW5PGB6</accession>
<keyword evidence="7 10" id="KW-0520">NAD</keyword>
<dbReference type="InterPro" id="IPR001509">
    <property type="entry name" value="Epimerase_deHydtase"/>
</dbReference>
<sequence length="362" mass="39310">MAIVVTGGAGYIGSHTCIELLNEGYEVIVVDDLRNSKAEALHRIGEVTGRPFQFYRTDVLNEDALEAVFAGHAVEAVIHFAGMKAVGESVLLPLSYYRNNVAGTMALCQVMQRHGVFKLVFSSSATVYGVPGQVPISEGAPLSAINPYGRTKLMAEEILRDLAVSDPRWSIANLRYFNPVGAHKSGRLGEDPSGIPNNLVPYMTQVAVGKLRQLQVFGGDYPTPDGTGIRDYIHVLDLAAGHVKALERVKRFQGAESYNLGTGRGYSVLEMIAAFGRVSGVELPYIITDRRPGDVAVCYADCSKAAAELGWTAERGLEEMLEDTWRWQAQNPDGYRADRIPSILYGITGDERSAAVLQARSG</sequence>
<keyword evidence="9 10" id="KW-0413">Isomerase</keyword>
<dbReference type="EMBL" id="JBHUME010000009">
    <property type="protein sequence ID" value="MFD2613949.1"/>
    <property type="molecule type" value="Genomic_DNA"/>
</dbReference>
<evidence type="ECO:0000256" key="5">
    <source>
        <dbReference type="ARBA" id="ARBA00013189"/>
    </source>
</evidence>
<evidence type="ECO:0000256" key="7">
    <source>
        <dbReference type="ARBA" id="ARBA00023027"/>
    </source>
</evidence>
<organism evidence="12 13">
    <name type="scientific">Paenibacillus gansuensis</name>
    <dbReference type="NCBI Taxonomy" id="306542"/>
    <lineage>
        <taxon>Bacteria</taxon>
        <taxon>Bacillati</taxon>
        <taxon>Bacillota</taxon>
        <taxon>Bacilli</taxon>
        <taxon>Bacillales</taxon>
        <taxon>Paenibacillaceae</taxon>
        <taxon>Paenibacillus</taxon>
    </lineage>
</organism>
<comment type="caution">
    <text evidence="12">The sequence shown here is derived from an EMBL/GenBank/DDBJ whole genome shotgun (WGS) entry which is preliminary data.</text>
</comment>
<dbReference type="Gene3D" id="3.90.25.10">
    <property type="entry name" value="UDP-galactose 4-epimerase, domain 1"/>
    <property type="match status" value="1"/>
</dbReference>
<keyword evidence="13" id="KW-1185">Reference proteome</keyword>
<keyword evidence="8" id="KW-0299">Galactose metabolism</keyword>
<evidence type="ECO:0000256" key="8">
    <source>
        <dbReference type="ARBA" id="ARBA00023144"/>
    </source>
</evidence>
<evidence type="ECO:0000313" key="12">
    <source>
        <dbReference type="EMBL" id="MFD2613949.1"/>
    </source>
</evidence>
<dbReference type="PANTHER" id="PTHR43725">
    <property type="entry name" value="UDP-GLUCOSE 4-EPIMERASE"/>
    <property type="match status" value="1"/>
</dbReference>
<evidence type="ECO:0000256" key="4">
    <source>
        <dbReference type="ARBA" id="ARBA00007637"/>
    </source>
</evidence>
<evidence type="ECO:0000256" key="3">
    <source>
        <dbReference type="ARBA" id="ARBA00004947"/>
    </source>
</evidence>
<dbReference type="RefSeq" id="WP_377604270.1">
    <property type="nucleotide sequence ID" value="NZ_JBHUME010000009.1"/>
</dbReference>
<dbReference type="InterPro" id="IPR005886">
    <property type="entry name" value="UDP_G4E"/>
</dbReference>
<evidence type="ECO:0000256" key="6">
    <source>
        <dbReference type="ARBA" id="ARBA00018569"/>
    </source>
</evidence>
<dbReference type="Proteomes" id="UP001597541">
    <property type="component" value="Unassembled WGS sequence"/>
</dbReference>
<evidence type="ECO:0000256" key="1">
    <source>
        <dbReference type="ARBA" id="ARBA00000083"/>
    </source>
</evidence>
<proteinExistence type="inferred from homology"/>
<evidence type="ECO:0000256" key="10">
    <source>
        <dbReference type="RuleBase" id="RU366046"/>
    </source>
</evidence>
<keyword evidence="10" id="KW-0119">Carbohydrate metabolism</keyword>
<evidence type="ECO:0000256" key="9">
    <source>
        <dbReference type="ARBA" id="ARBA00023235"/>
    </source>
</evidence>
<reference evidence="13" key="1">
    <citation type="journal article" date="2019" name="Int. J. Syst. Evol. Microbiol.">
        <title>The Global Catalogue of Microorganisms (GCM) 10K type strain sequencing project: providing services to taxonomists for standard genome sequencing and annotation.</title>
        <authorList>
            <consortium name="The Broad Institute Genomics Platform"/>
            <consortium name="The Broad Institute Genome Sequencing Center for Infectious Disease"/>
            <person name="Wu L."/>
            <person name="Ma J."/>
        </authorList>
    </citation>
    <scope>NUCLEOTIDE SEQUENCE [LARGE SCALE GENOMIC DNA]</scope>
    <source>
        <strain evidence="13">KCTC 3950</strain>
    </source>
</reference>
<comment type="cofactor">
    <cofactor evidence="2 10">
        <name>NAD(+)</name>
        <dbReference type="ChEBI" id="CHEBI:57540"/>
    </cofactor>
</comment>
<dbReference type="InterPro" id="IPR036291">
    <property type="entry name" value="NAD(P)-bd_dom_sf"/>
</dbReference>
<dbReference type="NCBIfam" id="NF007956">
    <property type="entry name" value="PRK10675.1"/>
    <property type="match status" value="1"/>
</dbReference>
<protein>
    <recommendedName>
        <fullName evidence="6 10">UDP-glucose 4-epimerase</fullName>
        <ecNumber evidence="5 10">5.1.3.2</ecNumber>
    </recommendedName>
</protein>
<evidence type="ECO:0000256" key="2">
    <source>
        <dbReference type="ARBA" id="ARBA00001911"/>
    </source>
</evidence>
<comment type="catalytic activity">
    <reaction evidence="1 10">
        <text>UDP-alpha-D-glucose = UDP-alpha-D-galactose</text>
        <dbReference type="Rhea" id="RHEA:22168"/>
        <dbReference type="ChEBI" id="CHEBI:58885"/>
        <dbReference type="ChEBI" id="CHEBI:66914"/>
        <dbReference type="EC" id="5.1.3.2"/>
    </reaction>
</comment>
<dbReference type="CDD" id="cd05247">
    <property type="entry name" value="UDP_G4E_1_SDR_e"/>
    <property type="match status" value="1"/>
</dbReference>
<comment type="similarity">
    <text evidence="4 10">Belongs to the NAD(P)-dependent epimerase/dehydratase family.</text>
</comment>
<dbReference type="EC" id="5.1.3.2" evidence="5 10"/>
<dbReference type="GO" id="GO:0003978">
    <property type="term" value="F:UDP-glucose 4-epimerase activity"/>
    <property type="evidence" value="ECO:0007669"/>
    <property type="project" value="UniProtKB-EC"/>
</dbReference>
<name>A0ABW5PGB6_9BACL</name>
<dbReference type="Gene3D" id="3.40.50.720">
    <property type="entry name" value="NAD(P)-binding Rossmann-like Domain"/>
    <property type="match status" value="1"/>
</dbReference>
<comment type="pathway">
    <text evidence="3 10">Carbohydrate metabolism; galactose metabolism.</text>
</comment>
<dbReference type="PANTHER" id="PTHR43725:SF47">
    <property type="entry name" value="UDP-GLUCOSE 4-EPIMERASE"/>
    <property type="match status" value="1"/>
</dbReference>
<evidence type="ECO:0000259" key="11">
    <source>
        <dbReference type="Pfam" id="PF01370"/>
    </source>
</evidence>
<dbReference type="Pfam" id="PF01370">
    <property type="entry name" value="Epimerase"/>
    <property type="match status" value="1"/>
</dbReference>
<dbReference type="NCBIfam" id="TIGR01179">
    <property type="entry name" value="galE"/>
    <property type="match status" value="1"/>
</dbReference>
<evidence type="ECO:0000313" key="13">
    <source>
        <dbReference type="Proteomes" id="UP001597541"/>
    </source>
</evidence>
<dbReference type="SUPFAM" id="SSF51735">
    <property type="entry name" value="NAD(P)-binding Rossmann-fold domains"/>
    <property type="match status" value="1"/>
</dbReference>